<dbReference type="SUPFAM" id="SSF51126">
    <property type="entry name" value="Pectin lyase-like"/>
    <property type="match status" value="1"/>
</dbReference>
<comment type="caution">
    <text evidence="2">The sequence shown here is derived from an EMBL/GenBank/DDBJ whole genome shotgun (WGS) entry which is preliminary data.</text>
</comment>
<feature type="chain" id="PRO_5030568420" description="Right handed beta helix domain-containing protein" evidence="1">
    <location>
        <begin position="23"/>
        <end position="464"/>
    </location>
</feature>
<reference evidence="2 3" key="1">
    <citation type="submission" date="2020-04" db="EMBL/GenBank/DDBJ databases">
        <title>Description of novel Gluconacetobacter.</title>
        <authorList>
            <person name="Sombolestani A."/>
        </authorList>
    </citation>
    <scope>NUCLEOTIDE SEQUENCE [LARGE SCALE GENOMIC DNA]</scope>
    <source>
        <strain evidence="2 3">LMG 27802</strain>
    </source>
</reference>
<protein>
    <recommendedName>
        <fullName evidence="4">Right handed beta helix domain-containing protein</fullName>
    </recommendedName>
</protein>
<dbReference type="RefSeq" id="WP_182961916.1">
    <property type="nucleotide sequence ID" value="NZ_JABEQM010000029.1"/>
</dbReference>
<dbReference type="Gene3D" id="2.160.20.10">
    <property type="entry name" value="Single-stranded right-handed beta-helix, Pectin lyase-like"/>
    <property type="match status" value="1"/>
</dbReference>
<organism evidence="2 3">
    <name type="scientific">Gluconacetobacter tumulisoli</name>
    <dbReference type="NCBI Taxonomy" id="1286189"/>
    <lineage>
        <taxon>Bacteria</taxon>
        <taxon>Pseudomonadati</taxon>
        <taxon>Pseudomonadota</taxon>
        <taxon>Alphaproteobacteria</taxon>
        <taxon>Acetobacterales</taxon>
        <taxon>Acetobacteraceae</taxon>
        <taxon>Gluconacetobacter</taxon>
    </lineage>
</organism>
<dbReference type="EMBL" id="JABEQM010000029">
    <property type="protein sequence ID" value="MBB2203375.1"/>
    <property type="molecule type" value="Genomic_DNA"/>
</dbReference>
<dbReference type="InterPro" id="IPR011050">
    <property type="entry name" value="Pectin_lyase_fold/virulence"/>
</dbReference>
<name>A0A7W4KAL2_9PROT</name>
<evidence type="ECO:0000313" key="2">
    <source>
        <dbReference type="EMBL" id="MBB2203375.1"/>
    </source>
</evidence>
<dbReference type="InterPro" id="IPR012334">
    <property type="entry name" value="Pectin_lyas_fold"/>
</dbReference>
<feature type="signal peptide" evidence="1">
    <location>
        <begin position="1"/>
        <end position="22"/>
    </location>
</feature>
<evidence type="ECO:0000313" key="3">
    <source>
        <dbReference type="Proteomes" id="UP000578030"/>
    </source>
</evidence>
<sequence length="464" mass="50622">MKFSRRAVFPSLVGLLSSKAYSAEPVSGPTSSCFSCNQRYSVDAVPLSAFPGGSDLTNIQLAFRRALDYCKINGRTMVEFPAASCVIDSELIVDIPNIHVFGNNSVLIQNNSARGGVRIQADNVKISGFSIINGSRRERLRGGDYFGSLARDRVAGVTVYDANMCVLSDLMIENFNAGIYLTGSQSRKDKNVGTKVFGVTTSKCDMGVLFTQQDELRLSNIQSFSITNVQGVPPHCVYGSEHGGENGLVMVSDLYCGENDFDSGFKFKGCTLSGGNLTGKSSTILLQLERCAGQLTSMSLFDQKRTASYTSQAVNITQSPYIRLSNLLIKRSAYRGKVFRIHSSPGVRLENASVETTLALDRGESPFIIEERSDDVMIINSRYVDHSSTPTDRPVFQIANSDRVGIVSPEVFGTDRIALFQGKSTNGFVSIFPPFLKNGLAPQEKGLHQIDQSHNNDIMINVTK</sequence>
<accession>A0A7W4KAL2</accession>
<proteinExistence type="predicted"/>
<dbReference type="Proteomes" id="UP000578030">
    <property type="component" value="Unassembled WGS sequence"/>
</dbReference>
<keyword evidence="1" id="KW-0732">Signal</keyword>
<evidence type="ECO:0000256" key="1">
    <source>
        <dbReference type="SAM" id="SignalP"/>
    </source>
</evidence>
<keyword evidence="3" id="KW-1185">Reference proteome</keyword>
<gene>
    <name evidence="2" type="ORF">HLH28_17700</name>
</gene>
<dbReference type="AlphaFoldDB" id="A0A7W4KAL2"/>
<evidence type="ECO:0008006" key="4">
    <source>
        <dbReference type="Google" id="ProtNLM"/>
    </source>
</evidence>